<dbReference type="AlphaFoldDB" id="A0A212PW52"/>
<dbReference type="GO" id="GO:0016740">
    <property type="term" value="F:transferase activity"/>
    <property type="evidence" value="ECO:0007669"/>
    <property type="project" value="UniProtKB-KW"/>
</dbReference>
<dbReference type="EMBL" id="FYEK01000003">
    <property type="protein sequence ID" value="SNB51234.1"/>
    <property type="molecule type" value="Genomic_DNA"/>
</dbReference>
<evidence type="ECO:0000256" key="2">
    <source>
        <dbReference type="SAM" id="MobiDB-lite"/>
    </source>
</evidence>
<dbReference type="InterPro" id="IPR043519">
    <property type="entry name" value="NT_sf"/>
</dbReference>
<proteinExistence type="predicted"/>
<dbReference type="Gene3D" id="3.30.460.10">
    <property type="entry name" value="Beta Polymerase, domain 2"/>
    <property type="match status" value="1"/>
</dbReference>
<protein>
    <submittedName>
        <fullName evidence="4">Predicted nucleotidyltransferases</fullName>
    </submittedName>
</protein>
<evidence type="ECO:0000313" key="4">
    <source>
        <dbReference type="EMBL" id="SNB51234.1"/>
    </source>
</evidence>
<dbReference type="Pfam" id="PF18765">
    <property type="entry name" value="Polbeta"/>
    <property type="match status" value="1"/>
</dbReference>
<sequence>MGENPIWERYRESWREREARRQAEAEARRAAAQEAAERAIRAVAPRYPGIRRVYLFGSVLRPGAFRPDSDIDVGVEGDDGHGLFDFWRELEAAAPGWAFDVRPLDPEDPFSHRVRERGRLIYERTPSGASIGSAGGVGPYPPDLQRPSGDP</sequence>
<evidence type="ECO:0000313" key="5">
    <source>
        <dbReference type="Proteomes" id="UP000197025"/>
    </source>
</evidence>
<reference evidence="5" key="1">
    <citation type="submission" date="2017-06" db="EMBL/GenBank/DDBJ databases">
        <authorList>
            <person name="Varghese N."/>
            <person name="Submissions S."/>
        </authorList>
    </citation>
    <scope>NUCLEOTIDE SEQUENCE [LARGE SCALE GENOMIC DNA]</scope>
    <source>
        <strain evidence="5">JAD2</strain>
    </source>
</reference>
<dbReference type="SUPFAM" id="SSF81301">
    <property type="entry name" value="Nucleotidyltransferase"/>
    <property type="match status" value="1"/>
</dbReference>
<dbReference type="RefSeq" id="WP_159461503.1">
    <property type="nucleotide sequence ID" value="NZ_FYEK01000003.1"/>
</dbReference>
<gene>
    <name evidence="4" type="ORF">SAMN02746019_00021290</name>
</gene>
<feature type="region of interest" description="Disordered" evidence="2">
    <location>
        <begin position="124"/>
        <end position="151"/>
    </location>
</feature>
<feature type="domain" description="Polymerase beta nucleotidyltransferase" evidence="3">
    <location>
        <begin position="40"/>
        <end position="125"/>
    </location>
</feature>
<keyword evidence="4" id="KW-0808">Transferase</keyword>
<name>A0A212PW52_9CHLR</name>
<evidence type="ECO:0000256" key="1">
    <source>
        <dbReference type="SAM" id="Coils"/>
    </source>
</evidence>
<dbReference type="InParanoid" id="A0A212PW52"/>
<feature type="coiled-coil region" evidence="1">
    <location>
        <begin position="15"/>
        <end position="42"/>
    </location>
</feature>
<dbReference type="OrthoDB" id="9809323at2"/>
<dbReference type="InterPro" id="IPR041633">
    <property type="entry name" value="Polbeta"/>
</dbReference>
<keyword evidence="1" id="KW-0175">Coiled coil</keyword>
<dbReference type="Proteomes" id="UP000197025">
    <property type="component" value="Unassembled WGS sequence"/>
</dbReference>
<evidence type="ECO:0000259" key="3">
    <source>
        <dbReference type="Pfam" id="PF18765"/>
    </source>
</evidence>
<organism evidence="4 5">
    <name type="scientific">Thermoflexus hugenholtzii JAD2</name>
    <dbReference type="NCBI Taxonomy" id="877466"/>
    <lineage>
        <taxon>Bacteria</taxon>
        <taxon>Bacillati</taxon>
        <taxon>Chloroflexota</taxon>
        <taxon>Thermoflexia</taxon>
        <taxon>Thermoflexales</taxon>
        <taxon>Thermoflexaceae</taxon>
        <taxon>Thermoflexus</taxon>
    </lineage>
</organism>
<feature type="compositionally biased region" description="Pro residues" evidence="2">
    <location>
        <begin position="139"/>
        <end position="151"/>
    </location>
</feature>
<accession>A0A212PW52</accession>
<dbReference type="CDD" id="cd05403">
    <property type="entry name" value="NT_KNTase_like"/>
    <property type="match status" value="1"/>
</dbReference>
<keyword evidence="5" id="KW-1185">Reference proteome</keyword>